<feature type="binding site" evidence="1">
    <location>
        <position position="100"/>
    </location>
    <ligand>
        <name>substrate</name>
    </ligand>
</feature>
<evidence type="ECO:0000256" key="2">
    <source>
        <dbReference type="PIRSR" id="PIRSR006614-1"/>
    </source>
</evidence>
<dbReference type="NCBIfam" id="NF003559">
    <property type="entry name" value="PRK05234.1"/>
    <property type="match status" value="1"/>
</dbReference>
<evidence type="ECO:0000256" key="1">
    <source>
        <dbReference type="HAMAP-Rule" id="MF_00549"/>
    </source>
</evidence>
<dbReference type="Proteomes" id="UP000176244">
    <property type="component" value="Unassembled WGS sequence"/>
</dbReference>
<dbReference type="Gene3D" id="3.40.50.1380">
    <property type="entry name" value="Methylglyoxal synthase-like domain"/>
    <property type="match status" value="1"/>
</dbReference>
<dbReference type="InterPro" id="IPR018148">
    <property type="entry name" value="Methylglyoxal_synth_AS"/>
</dbReference>
<organism evidence="4 5">
    <name type="scientific">Acetobacterium wieringae</name>
    <dbReference type="NCBI Taxonomy" id="52694"/>
    <lineage>
        <taxon>Bacteria</taxon>
        <taxon>Bacillati</taxon>
        <taxon>Bacillota</taxon>
        <taxon>Clostridia</taxon>
        <taxon>Eubacteriales</taxon>
        <taxon>Eubacteriaceae</taxon>
        <taxon>Acetobacterium</taxon>
    </lineage>
</organism>
<comment type="catalytic activity">
    <reaction evidence="1">
        <text>dihydroxyacetone phosphate = methylglyoxal + phosphate</text>
        <dbReference type="Rhea" id="RHEA:17937"/>
        <dbReference type="ChEBI" id="CHEBI:17158"/>
        <dbReference type="ChEBI" id="CHEBI:43474"/>
        <dbReference type="ChEBI" id="CHEBI:57642"/>
        <dbReference type="EC" id="4.2.3.3"/>
    </reaction>
</comment>
<dbReference type="CDD" id="cd01422">
    <property type="entry name" value="MGS"/>
    <property type="match status" value="1"/>
</dbReference>
<dbReference type="PROSITE" id="PS51855">
    <property type="entry name" value="MGS"/>
    <property type="match status" value="1"/>
</dbReference>
<feature type="binding site" evidence="1">
    <location>
        <begin position="47"/>
        <end position="50"/>
    </location>
    <ligand>
        <name>substrate</name>
    </ligand>
</feature>
<dbReference type="PROSITE" id="PS01335">
    <property type="entry name" value="METHYLGLYOXAL_SYNTH"/>
    <property type="match status" value="1"/>
</dbReference>
<sequence length="158" mass="17928">METEYIDVTIERTKKIALIAHDGKKAELLDWAVRNKEILQSHFLCGTGTTGRLIQERTGLPVQIFQSGPLGGDQQIGARIVDGKIDMLIFIWDPMEAQPHDPDIKALLRIATVYDIPVANNLATADFIIHSRFMNEEYVHPIEDYAKQMKSRLENVLK</sequence>
<feature type="active site" description="Proton donor/acceptor" evidence="1 2">
    <location>
        <position position="73"/>
    </location>
</feature>
<comment type="caution">
    <text evidence="4">The sequence shown here is derived from an EMBL/GenBank/DDBJ whole genome shotgun (WGS) entry which is preliminary data.</text>
</comment>
<dbReference type="PANTHER" id="PTHR30492">
    <property type="entry name" value="METHYLGLYOXAL SYNTHASE"/>
    <property type="match status" value="1"/>
</dbReference>
<dbReference type="Pfam" id="PF02142">
    <property type="entry name" value="MGS"/>
    <property type="match status" value="1"/>
</dbReference>
<dbReference type="SUPFAM" id="SSF52335">
    <property type="entry name" value="Methylglyoxal synthase-like"/>
    <property type="match status" value="1"/>
</dbReference>
<dbReference type="AlphaFoldDB" id="A0A1F2PHR9"/>
<dbReference type="NCBIfam" id="TIGR00160">
    <property type="entry name" value="MGSA"/>
    <property type="match status" value="1"/>
</dbReference>
<dbReference type="PANTHER" id="PTHR30492:SF0">
    <property type="entry name" value="METHYLGLYOXAL SYNTHASE"/>
    <property type="match status" value="1"/>
</dbReference>
<evidence type="ECO:0000313" key="4">
    <source>
        <dbReference type="EMBL" id="OFV70276.1"/>
    </source>
</evidence>
<reference evidence="4 5" key="1">
    <citation type="submission" date="2015-09" db="EMBL/GenBank/DDBJ databases">
        <title>Genome sequence of Acetobacterium wieringae DSM 1911.</title>
        <authorList>
            <person name="Poehlein A."/>
            <person name="Bengelsdorf F.R."/>
            <person name="Schiel-Bengelsdorf B."/>
            <person name="Duerre P."/>
            <person name="Daniel R."/>
        </authorList>
    </citation>
    <scope>NUCLEOTIDE SEQUENCE [LARGE SCALE GENOMIC DNA]</scope>
    <source>
        <strain evidence="4 5">DSM 1911</strain>
    </source>
</reference>
<feature type="binding site" evidence="1">
    <location>
        <begin position="67"/>
        <end position="68"/>
    </location>
    <ligand>
        <name>substrate</name>
    </ligand>
</feature>
<dbReference type="InterPro" id="IPR011607">
    <property type="entry name" value="MGS-like_dom"/>
</dbReference>
<comment type="function">
    <text evidence="1">Catalyzes the formation of methylglyoxal from dihydroxyacetone phosphate.</text>
</comment>
<dbReference type="InterPro" id="IPR004363">
    <property type="entry name" value="Methylgl_synth"/>
</dbReference>
<dbReference type="InterPro" id="IPR036914">
    <property type="entry name" value="MGS-like_dom_sf"/>
</dbReference>
<dbReference type="EC" id="4.2.3.3" evidence="1"/>
<feature type="binding site" evidence="1">
    <location>
        <position position="25"/>
    </location>
    <ligand>
        <name>substrate</name>
    </ligand>
</feature>
<dbReference type="GO" id="GO:0008929">
    <property type="term" value="F:methylglyoxal synthase activity"/>
    <property type="evidence" value="ECO:0007669"/>
    <property type="project" value="UniProtKB-UniRule"/>
</dbReference>
<dbReference type="EMBL" id="LKEU01000033">
    <property type="protein sequence ID" value="OFV70276.1"/>
    <property type="molecule type" value="Genomic_DNA"/>
</dbReference>
<comment type="similarity">
    <text evidence="1">Belongs to the methylglyoxal synthase family.</text>
</comment>
<dbReference type="HAMAP" id="MF_00549">
    <property type="entry name" value="Methylglyoxal_synth"/>
    <property type="match status" value="1"/>
</dbReference>
<evidence type="ECO:0000313" key="5">
    <source>
        <dbReference type="Proteomes" id="UP000176244"/>
    </source>
</evidence>
<dbReference type="RefSeq" id="WP_070371750.1">
    <property type="nucleotide sequence ID" value="NZ_LKEU01000033.1"/>
</dbReference>
<feature type="domain" description="MGS-like" evidence="3">
    <location>
        <begin position="8"/>
        <end position="158"/>
    </location>
</feature>
<gene>
    <name evidence="1 4" type="primary">mgsA</name>
    <name evidence="4" type="ORF">ACWI_24820</name>
</gene>
<accession>A0A1F2PHR9</accession>
<dbReference type="PIRSF" id="PIRSF006614">
    <property type="entry name" value="Methylglyox_syn"/>
    <property type="match status" value="1"/>
</dbReference>
<dbReference type="STRING" id="52694.ACWI_24820"/>
<keyword evidence="1 4" id="KW-0456">Lyase</keyword>
<dbReference type="GO" id="GO:0019242">
    <property type="term" value="P:methylglyoxal biosynthetic process"/>
    <property type="evidence" value="ECO:0007669"/>
    <property type="project" value="UniProtKB-UniRule"/>
</dbReference>
<dbReference type="SMART" id="SM00851">
    <property type="entry name" value="MGS"/>
    <property type="match status" value="1"/>
</dbReference>
<evidence type="ECO:0000259" key="3">
    <source>
        <dbReference type="PROSITE" id="PS51855"/>
    </source>
</evidence>
<dbReference type="OrthoDB" id="9787147at2"/>
<dbReference type="GO" id="GO:0005829">
    <property type="term" value="C:cytosol"/>
    <property type="evidence" value="ECO:0007669"/>
    <property type="project" value="TreeGrafter"/>
</dbReference>
<protein>
    <recommendedName>
        <fullName evidence="1">Methylglyoxal synthase</fullName>
        <shortName evidence="1">MGS</shortName>
        <ecNumber evidence="1">4.2.3.3</ecNumber>
    </recommendedName>
</protein>
<proteinExistence type="inferred from homology"/>
<feature type="binding site" evidence="1">
    <location>
        <position position="21"/>
    </location>
    <ligand>
        <name>substrate</name>
    </ligand>
</feature>
<name>A0A1F2PHR9_9FIRM</name>